<dbReference type="InterPro" id="IPR036397">
    <property type="entry name" value="RNaseH_sf"/>
</dbReference>
<keyword evidence="2" id="KW-1185">Reference proteome</keyword>
<evidence type="ECO:0000313" key="1">
    <source>
        <dbReference type="EMBL" id="EYB86799.1"/>
    </source>
</evidence>
<dbReference type="GO" id="GO:0044547">
    <property type="term" value="F:DNA topoisomerase binding"/>
    <property type="evidence" value="ECO:0007669"/>
    <property type="project" value="TreeGrafter"/>
</dbReference>
<dbReference type="GO" id="GO:0042800">
    <property type="term" value="F:histone H3K4 methyltransferase activity"/>
    <property type="evidence" value="ECO:0007669"/>
    <property type="project" value="TreeGrafter"/>
</dbReference>
<evidence type="ECO:0008006" key="3">
    <source>
        <dbReference type="Google" id="ProtNLM"/>
    </source>
</evidence>
<dbReference type="GO" id="GO:0046975">
    <property type="term" value="F:histone H3K36 methyltransferase activity"/>
    <property type="evidence" value="ECO:0007669"/>
    <property type="project" value="TreeGrafter"/>
</dbReference>
<comment type="caution">
    <text evidence="1">The sequence shown here is derived from an EMBL/GenBank/DDBJ whole genome shotgun (WGS) entry which is preliminary data.</text>
</comment>
<dbReference type="GO" id="GO:0005634">
    <property type="term" value="C:nucleus"/>
    <property type="evidence" value="ECO:0007669"/>
    <property type="project" value="TreeGrafter"/>
</dbReference>
<dbReference type="STRING" id="53326.A0A016S946"/>
<organism evidence="1 2">
    <name type="scientific">Ancylostoma ceylanicum</name>
    <dbReference type="NCBI Taxonomy" id="53326"/>
    <lineage>
        <taxon>Eukaryota</taxon>
        <taxon>Metazoa</taxon>
        <taxon>Ecdysozoa</taxon>
        <taxon>Nematoda</taxon>
        <taxon>Chromadorea</taxon>
        <taxon>Rhabditida</taxon>
        <taxon>Rhabditina</taxon>
        <taxon>Rhabditomorpha</taxon>
        <taxon>Strongyloidea</taxon>
        <taxon>Ancylostomatidae</taxon>
        <taxon>Ancylostomatinae</taxon>
        <taxon>Ancylostoma</taxon>
    </lineage>
</organism>
<dbReference type="Proteomes" id="UP000024635">
    <property type="component" value="Unassembled WGS sequence"/>
</dbReference>
<dbReference type="PANTHER" id="PTHR46060">
    <property type="entry name" value="MARINER MOS1 TRANSPOSASE-LIKE PROTEIN"/>
    <property type="match status" value="1"/>
</dbReference>
<proteinExistence type="predicted"/>
<dbReference type="GO" id="GO:0031297">
    <property type="term" value="P:replication fork processing"/>
    <property type="evidence" value="ECO:0007669"/>
    <property type="project" value="TreeGrafter"/>
</dbReference>
<dbReference type="GO" id="GO:0003697">
    <property type="term" value="F:single-stranded DNA binding"/>
    <property type="evidence" value="ECO:0007669"/>
    <property type="project" value="TreeGrafter"/>
</dbReference>
<dbReference type="Gene3D" id="3.30.420.10">
    <property type="entry name" value="Ribonuclease H-like superfamily/Ribonuclease H"/>
    <property type="match status" value="1"/>
</dbReference>
<name>A0A016S946_9BILA</name>
<dbReference type="GO" id="GO:0015074">
    <property type="term" value="P:DNA integration"/>
    <property type="evidence" value="ECO:0007669"/>
    <property type="project" value="TreeGrafter"/>
</dbReference>
<dbReference type="GO" id="GO:0035861">
    <property type="term" value="C:site of double-strand break"/>
    <property type="evidence" value="ECO:0007669"/>
    <property type="project" value="TreeGrafter"/>
</dbReference>
<dbReference type="EMBL" id="JARK01001609">
    <property type="protein sequence ID" value="EYB86799.1"/>
    <property type="molecule type" value="Genomic_DNA"/>
</dbReference>
<dbReference type="GO" id="GO:0000793">
    <property type="term" value="C:condensed chromosome"/>
    <property type="evidence" value="ECO:0007669"/>
    <property type="project" value="TreeGrafter"/>
</dbReference>
<gene>
    <name evidence="1" type="primary">Acey_s0273.g995</name>
    <name evidence="1" type="ORF">Y032_0273g995</name>
</gene>
<dbReference type="GO" id="GO:0044774">
    <property type="term" value="P:mitotic DNA integrity checkpoint signaling"/>
    <property type="evidence" value="ECO:0007669"/>
    <property type="project" value="TreeGrafter"/>
</dbReference>
<sequence length="90" mass="10611">MIHHDYASTHTSLIIRRNLTEHWELAVHAPYGPDLPPEDNHLFRSLLNHLNGKTFDSGQAIKNELDQFFASKNQGFFECGIFRLTRRWKY</sequence>
<dbReference type="AlphaFoldDB" id="A0A016S946"/>
<dbReference type="InterPro" id="IPR052709">
    <property type="entry name" value="Transposase-MT_Hybrid"/>
</dbReference>
<dbReference type="GO" id="GO:0000014">
    <property type="term" value="F:single-stranded DNA endodeoxyribonuclease activity"/>
    <property type="evidence" value="ECO:0007669"/>
    <property type="project" value="TreeGrafter"/>
</dbReference>
<evidence type="ECO:0000313" key="2">
    <source>
        <dbReference type="Proteomes" id="UP000024635"/>
    </source>
</evidence>
<dbReference type="GO" id="GO:0006303">
    <property type="term" value="P:double-strand break repair via nonhomologous end joining"/>
    <property type="evidence" value="ECO:0007669"/>
    <property type="project" value="TreeGrafter"/>
</dbReference>
<reference evidence="2" key="1">
    <citation type="journal article" date="2015" name="Nat. Genet.">
        <title>The genome and transcriptome of the zoonotic hookworm Ancylostoma ceylanicum identify infection-specific gene families.</title>
        <authorList>
            <person name="Schwarz E.M."/>
            <person name="Hu Y."/>
            <person name="Antoshechkin I."/>
            <person name="Miller M.M."/>
            <person name="Sternberg P.W."/>
            <person name="Aroian R.V."/>
        </authorList>
    </citation>
    <scope>NUCLEOTIDE SEQUENCE</scope>
    <source>
        <strain evidence="2">HY135</strain>
    </source>
</reference>
<accession>A0A016S946</accession>
<dbReference type="GO" id="GO:0003690">
    <property type="term" value="F:double-stranded DNA binding"/>
    <property type="evidence" value="ECO:0007669"/>
    <property type="project" value="TreeGrafter"/>
</dbReference>
<dbReference type="OrthoDB" id="10065579at2759"/>
<dbReference type="GO" id="GO:0000729">
    <property type="term" value="P:DNA double-strand break processing"/>
    <property type="evidence" value="ECO:0007669"/>
    <property type="project" value="TreeGrafter"/>
</dbReference>
<dbReference type="PANTHER" id="PTHR46060:SF2">
    <property type="entry name" value="HISTONE-LYSINE N-METHYLTRANSFERASE SETMAR"/>
    <property type="match status" value="1"/>
</dbReference>
<protein>
    <recommendedName>
        <fullName evidence="3">Tc1-like transposase DDE domain-containing protein</fullName>
    </recommendedName>
</protein>